<dbReference type="PANTHER" id="PTHR30012:SF0">
    <property type="entry name" value="TYPE II SECRETION SYSTEM PROTEIN F-RELATED"/>
    <property type="match status" value="1"/>
</dbReference>
<proteinExistence type="inferred from homology"/>
<evidence type="ECO:0000256" key="6">
    <source>
        <dbReference type="ARBA" id="ARBA00023136"/>
    </source>
</evidence>
<evidence type="ECO:0000313" key="9">
    <source>
        <dbReference type="EMBL" id="SHH13512.1"/>
    </source>
</evidence>
<dbReference type="InterPro" id="IPR003004">
    <property type="entry name" value="GspF/PilC"/>
</dbReference>
<name>A0A1M5QHD0_9FIRM</name>
<evidence type="ECO:0000256" key="2">
    <source>
        <dbReference type="ARBA" id="ARBA00005745"/>
    </source>
</evidence>
<evidence type="ECO:0000256" key="7">
    <source>
        <dbReference type="SAM" id="Phobius"/>
    </source>
</evidence>
<dbReference type="STRING" id="1121321.SAMN04488530_12136"/>
<feature type="transmembrane region" description="Helical" evidence="7">
    <location>
        <begin position="76"/>
        <end position="99"/>
    </location>
</feature>
<dbReference type="Proteomes" id="UP000243255">
    <property type="component" value="Unassembled WGS sequence"/>
</dbReference>
<evidence type="ECO:0000313" key="10">
    <source>
        <dbReference type="Proteomes" id="UP000243255"/>
    </source>
</evidence>
<sequence>MAERALIKARDGIVKGESLGSSLAESKYFDSLLVQMVSIGEQTGELESITNQMAEFYEQESEVYLNRLVAMVEPTMIILVGILVGILVASIFLPMISMYDAL</sequence>
<protein>
    <submittedName>
        <fullName evidence="9">Type II secretion system (T2SS), protein F</fullName>
    </submittedName>
</protein>
<dbReference type="GO" id="GO:0005886">
    <property type="term" value="C:plasma membrane"/>
    <property type="evidence" value="ECO:0007669"/>
    <property type="project" value="UniProtKB-SubCell"/>
</dbReference>
<evidence type="ECO:0000256" key="1">
    <source>
        <dbReference type="ARBA" id="ARBA00004651"/>
    </source>
</evidence>
<evidence type="ECO:0000256" key="3">
    <source>
        <dbReference type="ARBA" id="ARBA00022475"/>
    </source>
</evidence>
<gene>
    <name evidence="9" type="ORF">SAMN04488530_12136</name>
</gene>
<feature type="domain" description="Type II secretion system protein GspF" evidence="8">
    <location>
        <begin position="5"/>
        <end position="94"/>
    </location>
</feature>
<keyword evidence="5 7" id="KW-1133">Transmembrane helix</keyword>
<comment type="similarity">
    <text evidence="2">Belongs to the GSP F family.</text>
</comment>
<dbReference type="Gene3D" id="1.20.81.30">
    <property type="entry name" value="Type II secretion system (T2SS), domain F"/>
    <property type="match status" value="1"/>
</dbReference>
<evidence type="ECO:0000256" key="4">
    <source>
        <dbReference type="ARBA" id="ARBA00022692"/>
    </source>
</evidence>
<dbReference type="InterPro" id="IPR042094">
    <property type="entry name" value="T2SS_GspF_sf"/>
</dbReference>
<dbReference type="AlphaFoldDB" id="A0A1M5QHD0"/>
<dbReference type="Pfam" id="PF00482">
    <property type="entry name" value="T2SSF"/>
    <property type="match status" value="1"/>
</dbReference>
<reference evidence="10" key="1">
    <citation type="submission" date="2016-11" db="EMBL/GenBank/DDBJ databases">
        <authorList>
            <person name="Varghese N."/>
            <person name="Submissions S."/>
        </authorList>
    </citation>
    <scope>NUCLEOTIDE SEQUENCE [LARGE SCALE GENOMIC DNA]</scope>
    <source>
        <strain evidence="10">DSM 2635</strain>
    </source>
</reference>
<accession>A0A1M5QHD0</accession>
<dbReference type="PANTHER" id="PTHR30012">
    <property type="entry name" value="GENERAL SECRETION PATHWAY PROTEIN"/>
    <property type="match status" value="1"/>
</dbReference>
<organism evidence="9 10">
    <name type="scientific">Asaccharospora irregularis DSM 2635</name>
    <dbReference type="NCBI Taxonomy" id="1121321"/>
    <lineage>
        <taxon>Bacteria</taxon>
        <taxon>Bacillati</taxon>
        <taxon>Bacillota</taxon>
        <taxon>Clostridia</taxon>
        <taxon>Peptostreptococcales</taxon>
        <taxon>Peptostreptococcaceae</taxon>
        <taxon>Asaccharospora</taxon>
    </lineage>
</organism>
<keyword evidence="10" id="KW-1185">Reference proteome</keyword>
<comment type="subcellular location">
    <subcellularLocation>
        <location evidence="1">Cell membrane</location>
        <topology evidence="1">Multi-pass membrane protein</topology>
    </subcellularLocation>
</comment>
<keyword evidence="3" id="KW-1003">Cell membrane</keyword>
<keyword evidence="4 7" id="KW-0812">Transmembrane</keyword>
<keyword evidence="6 7" id="KW-0472">Membrane</keyword>
<dbReference type="EMBL" id="FQWX01000021">
    <property type="protein sequence ID" value="SHH13512.1"/>
    <property type="molecule type" value="Genomic_DNA"/>
</dbReference>
<evidence type="ECO:0000256" key="5">
    <source>
        <dbReference type="ARBA" id="ARBA00022989"/>
    </source>
</evidence>
<dbReference type="InterPro" id="IPR018076">
    <property type="entry name" value="T2SS_GspF_dom"/>
</dbReference>
<evidence type="ECO:0000259" key="8">
    <source>
        <dbReference type="Pfam" id="PF00482"/>
    </source>
</evidence>